<feature type="region of interest" description="Disordered" evidence="1">
    <location>
        <begin position="1"/>
        <end position="150"/>
    </location>
</feature>
<dbReference type="AlphaFoldDB" id="A0A1R1YG86"/>
<sequence>MHNQNLLIAQKKSKDLDQEPRLAAPTHKSSDTDHAAKFSDSPLSGGETTTYRDGKSSGKKTPAPKVRGRGSTGNSHLNSVFSSHIGGVGGDDTREDRSNVRKSARDKKGESRSDTDSSDSSDRKARKKLKRREREKSKSKKKKRKRREKD</sequence>
<dbReference type="EMBL" id="LSSN01000093">
    <property type="protein sequence ID" value="OMJ25910.1"/>
    <property type="molecule type" value="Genomic_DNA"/>
</dbReference>
<proteinExistence type="predicted"/>
<reference evidence="2 3" key="1">
    <citation type="submission" date="2017-01" db="EMBL/GenBank/DDBJ databases">
        <authorList>
            <person name="Mah S.A."/>
            <person name="Swanson W.J."/>
            <person name="Moy G.W."/>
            <person name="Vacquier V.D."/>
        </authorList>
    </citation>
    <scope>NUCLEOTIDE SEQUENCE [LARGE SCALE GENOMIC DNA]</scope>
    <source>
        <strain evidence="2 3">GSMNP</strain>
    </source>
</reference>
<feature type="compositionally biased region" description="Basic and acidic residues" evidence="1">
    <location>
        <begin position="106"/>
        <end position="123"/>
    </location>
</feature>
<dbReference type="OrthoDB" id="10526370at2759"/>
<organism evidence="2 3">
    <name type="scientific">Smittium culicis</name>
    <dbReference type="NCBI Taxonomy" id="133412"/>
    <lineage>
        <taxon>Eukaryota</taxon>
        <taxon>Fungi</taxon>
        <taxon>Fungi incertae sedis</taxon>
        <taxon>Zoopagomycota</taxon>
        <taxon>Kickxellomycotina</taxon>
        <taxon>Harpellomycetes</taxon>
        <taxon>Harpellales</taxon>
        <taxon>Legeriomycetaceae</taxon>
        <taxon>Smittium</taxon>
    </lineage>
</organism>
<accession>A0A1R1YG86</accession>
<evidence type="ECO:0000313" key="3">
    <source>
        <dbReference type="Proteomes" id="UP000187283"/>
    </source>
</evidence>
<comment type="caution">
    <text evidence="2">The sequence shown here is derived from an EMBL/GenBank/DDBJ whole genome shotgun (WGS) entry which is preliminary data.</text>
</comment>
<feature type="compositionally biased region" description="Basic and acidic residues" evidence="1">
    <location>
        <begin position="28"/>
        <end position="37"/>
    </location>
</feature>
<protein>
    <submittedName>
        <fullName evidence="2">Uncharacterized protein</fullName>
    </submittedName>
</protein>
<evidence type="ECO:0000313" key="2">
    <source>
        <dbReference type="EMBL" id="OMJ25910.1"/>
    </source>
</evidence>
<keyword evidence="3" id="KW-1185">Reference proteome</keyword>
<dbReference type="Proteomes" id="UP000187283">
    <property type="component" value="Unassembled WGS sequence"/>
</dbReference>
<evidence type="ECO:0000256" key="1">
    <source>
        <dbReference type="SAM" id="MobiDB-lite"/>
    </source>
</evidence>
<feature type="compositionally biased region" description="Polar residues" evidence="1">
    <location>
        <begin position="72"/>
        <end position="82"/>
    </location>
</feature>
<gene>
    <name evidence="2" type="ORF">AYI70_g569</name>
</gene>
<feature type="compositionally biased region" description="Basic residues" evidence="1">
    <location>
        <begin position="124"/>
        <end position="150"/>
    </location>
</feature>
<name>A0A1R1YG86_9FUNG</name>